<dbReference type="PANTHER" id="PTHR10961">
    <property type="entry name" value="PEROXISOMAL SARCOSINE OXIDASE"/>
    <property type="match status" value="1"/>
</dbReference>
<keyword evidence="3" id="KW-0274">FAD</keyword>
<dbReference type="EC" id="1.5.3.1" evidence="6"/>
<dbReference type="RefSeq" id="WP_085804030.1">
    <property type="nucleotide sequence ID" value="NZ_FWFX01000001.1"/>
</dbReference>
<evidence type="ECO:0000313" key="7">
    <source>
        <dbReference type="Proteomes" id="UP000193061"/>
    </source>
</evidence>
<dbReference type="Gene3D" id="3.30.9.10">
    <property type="entry name" value="D-Amino Acid Oxidase, subunit A, domain 2"/>
    <property type="match status" value="1"/>
</dbReference>
<dbReference type="GO" id="GO:0008115">
    <property type="term" value="F:sarcosine oxidase activity"/>
    <property type="evidence" value="ECO:0007669"/>
    <property type="project" value="UniProtKB-EC"/>
</dbReference>
<dbReference type="Gene3D" id="3.50.50.60">
    <property type="entry name" value="FAD/NAD(P)-binding domain"/>
    <property type="match status" value="1"/>
</dbReference>
<dbReference type="Proteomes" id="UP000193061">
    <property type="component" value="Unassembled WGS sequence"/>
</dbReference>
<keyword evidence="2" id="KW-0285">Flavoprotein</keyword>
<dbReference type="SUPFAM" id="SSF54373">
    <property type="entry name" value="FAD-linked reductases, C-terminal domain"/>
    <property type="match status" value="1"/>
</dbReference>
<dbReference type="EMBL" id="FWFX01000001">
    <property type="protein sequence ID" value="SLN16712.1"/>
    <property type="molecule type" value="Genomic_DNA"/>
</dbReference>
<comment type="cofactor">
    <cofactor evidence="1">
        <name>FAD</name>
        <dbReference type="ChEBI" id="CHEBI:57692"/>
    </cofactor>
</comment>
<evidence type="ECO:0000256" key="3">
    <source>
        <dbReference type="ARBA" id="ARBA00022827"/>
    </source>
</evidence>
<dbReference type="InterPro" id="IPR036188">
    <property type="entry name" value="FAD/NAD-bd_sf"/>
</dbReference>
<feature type="domain" description="FAD dependent oxidoreductase" evidence="5">
    <location>
        <begin position="5"/>
        <end position="372"/>
    </location>
</feature>
<keyword evidence="4 6" id="KW-0560">Oxidoreductase</keyword>
<dbReference type="SUPFAM" id="SSF51905">
    <property type="entry name" value="FAD/NAD(P)-binding domain"/>
    <property type="match status" value="1"/>
</dbReference>
<gene>
    <name evidence="6" type="primary">soxA</name>
    <name evidence="6" type="ORF">ROA7450_00463</name>
</gene>
<sequence>MPGFDVIVVGAGLMGSAAARHLAKSGASVAIIGPGEPADKANHNGVFASHYDQARITRQLATSADWSRLSTNAINRYAEIERESGLQFYHEVGAMMAGPGSGSMARYISSVEAVNASHNIQALRYEERTLREDFPYFEFPLGTVAYFEPNKAGYINPRQHVLAELIAAKKAGAKHVQAEVSKIDESSNGVTLTTTQGETYQAQKVIVATGGFSKQPGLLPNTVPLTIYARTIAFFELDQAECERLKAMPSLIYGGENFTERVYVLPPVVYPDGKTYIKIGGDPTDIALETERDIKEWLRSDGSAAVGEHLSQELLSIMPDLRFRSVSTDSCVTSMSPTDRPLIYPQTDRIIALTGGNGAGAKCADELGRLGAKIANGRSLNGEGYNTCFAPEG</sequence>
<proteinExistence type="predicted"/>
<evidence type="ECO:0000256" key="1">
    <source>
        <dbReference type="ARBA" id="ARBA00001974"/>
    </source>
</evidence>
<dbReference type="Pfam" id="PF01266">
    <property type="entry name" value="DAO"/>
    <property type="match status" value="1"/>
</dbReference>
<evidence type="ECO:0000256" key="4">
    <source>
        <dbReference type="ARBA" id="ARBA00023002"/>
    </source>
</evidence>
<dbReference type="InterPro" id="IPR006076">
    <property type="entry name" value="FAD-dep_OxRdtase"/>
</dbReference>
<dbReference type="AlphaFoldDB" id="A0A1X6YC84"/>
<dbReference type="PANTHER" id="PTHR10961:SF10">
    <property type="entry name" value="FAD DEPENDENT OXIDOREDUCTASE DOMAIN-CONTAINING PROTEIN"/>
    <property type="match status" value="1"/>
</dbReference>
<organism evidence="6 7">
    <name type="scientific">Roseovarius albus</name>
    <dbReference type="NCBI Taxonomy" id="1247867"/>
    <lineage>
        <taxon>Bacteria</taxon>
        <taxon>Pseudomonadati</taxon>
        <taxon>Pseudomonadota</taxon>
        <taxon>Alphaproteobacteria</taxon>
        <taxon>Rhodobacterales</taxon>
        <taxon>Roseobacteraceae</taxon>
        <taxon>Roseovarius</taxon>
    </lineage>
</organism>
<reference evidence="6 7" key="1">
    <citation type="submission" date="2017-03" db="EMBL/GenBank/DDBJ databases">
        <authorList>
            <person name="Afonso C.L."/>
            <person name="Miller P.J."/>
            <person name="Scott M.A."/>
            <person name="Spackman E."/>
            <person name="Goraichik I."/>
            <person name="Dimitrov K.M."/>
            <person name="Suarez D.L."/>
            <person name="Swayne D.E."/>
        </authorList>
    </citation>
    <scope>NUCLEOTIDE SEQUENCE [LARGE SCALE GENOMIC DNA]</scope>
    <source>
        <strain evidence="6 7">CECT 7450</strain>
    </source>
</reference>
<keyword evidence="7" id="KW-1185">Reference proteome</keyword>
<evidence type="ECO:0000259" key="5">
    <source>
        <dbReference type="Pfam" id="PF01266"/>
    </source>
</evidence>
<dbReference type="InterPro" id="IPR045170">
    <property type="entry name" value="MTOX"/>
</dbReference>
<protein>
    <submittedName>
        <fullName evidence="6">Monomeric sarcosine oxidase</fullName>
        <ecNumber evidence="6">1.5.3.1</ecNumber>
    </submittedName>
</protein>
<evidence type="ECO:0000256" key="2">
    <source>
        <dbReference type="ARBA" id="ARBA00022630"/>
    </source>
</evidence>
<dbReference type="GO" id="GO:0050660">
    <property type="term" value="F:flavin adenine dinucleotide binding"/>
    <property type="evidence" value="ECO:0007669"/>
    <property type="project" value="InterPro"/>
</dbReference>
<name>A0A1X6YC84_9RHOB</name>
<accession>A0A1X6YC84</accession>
<dbReference type="OrthoDB" id="9806257at2"/>
<evidence type="ECO:0000313" key="6">
    <source>
        <dbReference type="EMBL" id="SLN16712.1"/>
    </source>
</evidence>